<comment type="caution">
    <text evidence="6">The sequence shown here is derived from an EMBL/GenBank/DDBJ whole genome shotgun (WGS) entry which is preliminary data.</text>
</comment>
<keyword evidence="7" id="KW-1185">Reference proteome</keyword>
<evidence type="ECO:0000256" key="4">
    <source>
        <dbReference type="RuleBase" id="RU311113"/>
    </source>
</evidence>
<sequence length="238" mass="28791">MPLNPEELFPDPFAADPNDTKDPLKEMMKRLSTQKRPTLPPTLNTSDQTKHDSRLQTKEQQKLLRQKQKQQQLQQLQQQEQQNQLQQQQKQEQEQKPREKTKEELEQEARQRLKDIETHKSEIYYSSYYYDDSFAYKHVKLPKTISRWLPHFGLLSHEEWKSLGVEQEPQWKHYMIHAPEPHILLFRREFKGIEEQLKNEEKQERMRRRKREQGGNEDKNRNMVVANNATRAAKRQKP</sequence>
<dbReference type="AlphaFoldDB" id="A0AAD5PAR2"/>
<evidence type="ECO:0000256" key="3">
    <source>
        <dbReference type="ARBA" id="ARBA00023306"/>
    </source>
</evidence>
<name>A0AAD5PAR2_9FUNG</name>
<evidence type="ECO:0000256" key="1">
    <source>
        <dbReference type="ARBA" id="ARBA00007782"/>
    </source>
</evidence>
<accession>A0AAD5PAR2</accession>
<comment type="function">
    <text evidence="4">Binds to the catalytic subunit of the cyclin dependent kinases and is essential for their biological function.</text>
</comment>
<feature type="compositionally biased region" description="Basic and acidic residues" evidence="5">
    <location>
        <begin position="91"/>
        <end position="111"/>
    </location>
</feature>
<dbReference type="GO" id="GO:0016538">
    <property type="term" value="F:cyclin-dependent protein serine/threonine kinase regulator activity"/>
    <property type="evidence" value="ECO:0007669"/>
    <property type="project" value="InterPro"/>
</dbReference>
<feature type="region of interest" description="Disordered" evidence="5">
    <location>
        <begin position="197"/>
        <end position="238"/>
    </location>
</feature>
<dbReference type="GO" id="GO:0051301">
    <property type="term" value="P:cell division"/>
    <property type="evidence" value="ECO:0007669"/>
    <property type="project" value="UniProtKB-UniRule"/>
</dbReference>
<reference evidence="6" key="2">
    <citation type="submission" date="2023-02" db="EMBL/GenBank/DDBJ databases">
        <authorList>
            <consortium name="DOE Joint Genome Institute"/>
            <person name="Mondo S.J."/>
            <person name="Chang Y."/>
            <person name="Wang Y."/>
            <person name="Ahrendt S."/>
            <person name="Andreopoulos W."/>
            <person name="Barry K."/>
            <person name="Beard J."/>
            <person name="Benny G.L."/>
            <person name="Blankenship S."/>
            <person name="Bonito G."/>
            <person name="Cuomo C."/>
            <person name="Desiro A."/>
            <person name="Gervers K.A."/>
            <person name="Hundley H."/>
            <person name="Kuo A."/>
            <person name="LaButti K."/>
            <person name="Lang B.F."/>
            <person name="Lipzen A."/>
            <person name="O'Donnell K."/>
            <person name="Pangilinan J."/>
            <person name="Reynolds N."/>
            <person name="Sandor L."/>
            <person name="Smith M.W."/>
            <person name="Tsang A."/>
            <person name="Grigoriev I.V."/>
            <person name="Stajich J.E."/>
            <person name="Spatafora J.W."/>
        </authorList>
    </citation>
    <scope>NUCLEOTIDE SEQUENCE</scope>
    <source>
        <strain evidence="6">RSA 2281</strain>
    </source>
</reference>
<dbReference type="Gene3D" id="3.30.170.10">
    <property type="entry name" value="Cyclin-dependent kinase, regulatory subunit"/>
    <property type="match status" value="1"/>
</dbReference>
<dbReference type="PRINTS" id="PR00296">
    <property type="entry name" value="CYCLINKINASE"/>
</dbReference>
<evidence type="ECO:0000256" key="5">
    <source>
        <dbReference type="SAM" id="MobiDB-lite"/>
    </source>
</evidence>
<dbReference type="PROSITE" id="PS00945">
    <property type="entry name" value="CKS_2"/>
    <property type="match status" value="1"/>
</dbReference>
<evidence type="ECO:0000313" key="7">
    <source>
        <dbReference type="Proteomes" id="UP001209540"/>
    </source>
</evidence>
<comment type="similarity">
    <text evidence="1 4">Belongs to the CKS family.</text>
</comment>
<evidence type="ECO:0000256" key="2">
    <source>
        <dbReference type="ARBA" id="ARBA00022618"/>
    </source>
</evidence>
<dbReference type="EMBL" id="JAIXMP010000024">
    <property type="protein sequence ID" value="KAI9254485.1"/>
    <property type="molecule type" value="Genomic_DNA"/>
</dbReference>
<evidence type="ECO:0000313" key="6">
    <source>
        <dbReference type="EMBL" id="KAI9254485.1"/>
    </source>
</evidence>
<feature type="compositionally biased region" description="Basic and acidic residues" evidence="5">
    <location>
        <begin position="48"/>
        <end position="62"/>
    </location>
</feature>
<organism evidence="6 7">
    <name type="scientific">Phascolomyces articulosus</name>
    <dbReference type="NCBI Taxonomy" id="60185"/>
    <lineage>
        <taxon>Eukaryota</taxon>
        <taxon>Fungi</taxon>
        <taxon>Fungi incertae sedis</taxon>
        <taxon>Mucoromycota</taxon>
        <taxon>Mucoromycotina</taxon>
        <taxon>Mucoromycetes</taxon>
        <taxon>Mucorales</taxon>
        <taxon>Lichtheimiaceae</taxon>
        <taxon>Phascolomyces</taxon>
    </lineage>
</organism>
<proteinExistence type="inferred from homology"/>
<dbReference type="InterPro" id="IPR000789">
    <property type="entry name" value="Cyclin-dep_kinase_reg-sub"/>
</dbReference>
<dbReference type="Proteomes" id="UP001209540">
    <property type="component" value="Unassembled WGS sequence"/>
</dbReference>
<feature type="compositionally biased region" description="Basic and acidic residues" evidence="5">
    <location>
        <begin position="212"/>
        <end position="221"/>
    </location>
</feature>
<dbReference type="Pfam" id="PF01111">
    <property type="entry name" value="CKS"/>
    <property type="match status" value="1"/>
</dbReference>
<feature type="compositionally biased region" description="Basic and acidic residues" evidence="5">
    <location>
        <begin position="18"/>
        <end position="29"/>
    </location>
</feature>
<keyword evidence="3 4" id="KW-0131">Cell cycle</keyword>
<protein>
    <recommendedName>
        <fullName evidence="4">Cyclin-dependent kinases regulatory subunit</fullName>
    </recommendedName>
</protein>
<dbReference type="PANTHER" id="PTHR23415">
    <property type="entry name" value="CYCLIN-DEPENDENT KINASES REGULATORY SUBUNIT/60S RIBOSOME SUBUNIT BIOGENESIS PROTEIN NIP7"/>
    <property type="match status" value="1"/>
</dbReference>
<dbReference type="InterPro" id="IPR036858">
    <property type="entry name" value="Cyclin-dep_kinase_reg-sub_sf"/>
</dbReference>
<dbReference type="SUPFAM" id="SSF55637">
    <property type="entry name" value="Cell cycle regulatory proteins"/>
    <property type="match status" value="1"/>
</dbReference>
<reference evidence="6" key="1">
    <citation type="journal article" date="2022" name="IScience">
        <title>Evolution of zygomycete secretomes and the origins of terrestrial fungal ecologies.</title>
        <authorList>
            <person name="Chang Y."/>
            <person name="Wang Y."/>
            <person name="Mondo S."/>
            <person name="Ahrendt S."/>
            <person name="Andreopoulos W."/>
            <person name="Barry K."/>
            <person name="Beard J."/>
            <person name="Benny G.L."/>
            <person name="Blankenship S."/>
            <person name="Bonito G."/>
            <person name="Cuomo C."/>
            <person name="Desiro A."/>
            <person name="Gervers K.A."/>
            <person name="Hundley H."/>
            <person name="Kuo A."/>
            <person name="LaButti K."/>
            <person name="Lang B.F."/>
            <person name="Lipzen A."/>
            <person name="O'Donnell K."/>
            <person name="Pangilinan J."/>
            <person name="Reynolds N."/>
            <person name="Sandor L."/>
            <person name="Smith M.E."/>
            <person name="Tsang A."/>
            <person name="Grigoriev I.V."/>
            <person name="Stajich J.E."/>
            <person name="Spatafora J.W."/>
        </authorList>
    </citation>
    <scope>NUCLEOTIDE SEQUENCE</scope>
    <source>
        <strain evidence="6">RSA 2281</strain>
    </source>
</reference>
<dbReference type="SMART" id="SM01084">
    <property type="entry name" value="CKS"/>
    <property type="match status" value="1"/>
</dbReference>
<gene>
    <name evidence="6" type="ORF">BDA99DRAFT_518523</name>
</gene>
<feature type="compositionally biased region" description="Low complexity" evidence="5">
    <location>
        <begin position="69"/>
        <end position="90"/>
    </location>
</feature>
<keyword evidence="2 4" id="KW-0132">Cell division</keyword>
<feature type="region of interest" description="Disordered" evidence="5">
    <location>
        <begin position="1"/>
        <end position="111"/>
    </location>
</feature>